<sequence>MAVTTILAPMFLIATLVMSPGDADQMFAALETRLLQAEEVRLDVQITATGAVSAEYEGTFQVDKQGMSLKQDGHFMKAESHLHLSAGQNTLQFGNGAQSKKVDQPVFLAEAMWIGLTRMGLLHNLARLHAGQGPDHAEGGVNDWVRVHNFEVLEDKTFMEREMMRIKFDIRVSKIPVGSATIWIDKQTGLPCLREQVVRFPEGEMVVRETYKTFVIQDGMVSAQKH</sequence>
<organism evidence="2 3">
    <name type="scientific">Acanthopleuribacter pedis</name>
    <dbReference type="NCBI Taxonomy" id="442870"/>
    <lineage>
        <taxon>Bacteria</taxon>
        <taxon>Pseudomonadati</taxon>
        <taxon>Acidobacteriota</taxon>
        <taxon>Holophagae</taxon>
        <taxon>Acanthopleuribacterales</taxon>
        <taxon>Acanthopleuribacteraceae</taxon>
        <taxon>Acanthopleuribacter</taxon>
    </lineage>
</organism>
<evidence type="ECO:0000313" key="2">
    <source>
        <dbReference type="EMBL" id="MBO1318744.1"/>
    </source>
</evidence>
<proteinExistence type="predicted"/>
<protein>
    <recommendedName>
        <fullName evidence="4">Outer membrane lipoprotein carrier protein LolA</fullName>
    </recommendedName>
</protein>
<keyword evidence="1" id="KW-0732">Signal</keyword>
<evidence type="ECO:0008006" key="4">
    <source>
        <dbReference type="Google" id="ProtNLM"/>
    </source>
</evidence>
<reference evidence="2" key="1">
    <citation type="submission" date="2021-03" db="EMBL/GenBank/DDBJ databases">
        <authorList>
            <person name="Wang G."/>
        </authorList>
    </citation>
    <scope>NUCLEOTIDE SEQUENCE</scope>
    <source>
        <strain evidence="2">KCTC 12899</strain>
    </source>
</reference>
<dbReference type="AlphaFoldDB" id="A0A8J7Q7H7"/>
<dbReference type="EMBL" id="JAFREP010000007">
    <property type="protein sequence ID" value="MBO1318744.1"/>
    <property type="molecule type" value="Genomic_DNA"/>
</dbReference>
<evidence type="ECO:0000313" key="3">
    <source>
        <dbReference type="Proteomes" id="UP000664417"/>
    </source>
</evidence>
<accession>A0A8J7Q7H7</accession>
<name>A0A8J7Q7H7_9BACT</name>
<feature type="chain" id="PRO_5035239715" description="Outer membrane lipoprotein carrier protein LolA" evidence="1">
    <location>
        <begin position="24"/>
        <end position="226"/>
    </location>
</feature>
<feature type="signal peptide" evidence="1">
    <location>
        <begin position="1"/>
        <end position="23"/>
    </location>
</feature>
<dbReference type="Proteomes" id="UP000664417">
    <property type="component" value="Unassembled WGS sequence"/>
</dbReference>
<evidence type="ECO:0000256" key="1">
    <source>
        <dbReference type="SAM" id="SignalP"/>
    </source>
</evidence>
<comment type="caution">
    <text evidence="2">The sequence shown here is derived from an EMBL/GenBank/DDBJ whole genome shotgun (WGS) entry which is preliminary data.</text>
</comment>
<dbReference type="RefSeq" id="WP_207858429.1">
    <property type="nucleotide sequence ID" value="NZ_JAFREP010000007.1"/>
</dbReference>
<keyword evidence="3" id="KW-1185">Reference proteome</keyword>
<gene>
    <name evidence="2" type="ORF">J3U88_09750</name>
</gene>